<proteinExistence type="inferred from homology"/>
<reference evidence="9 10" key="1">
    <citation type="submission" date="2012-06" db="EMBL/GenBank/DDBJ databases">
        <title>Complete genome sequence of Corynebacterium terpenotabidum Y-11 (=DSM 44721).</title>
        <authorList>
            <person name="Ruckert C."/>
            <person name="Albersmeier A."/>
            <person name="Al-Dilaimi A."/>
            <person name="Szczepanowski R."/>
            <person name="Kalinowski J."/>
        </authorList>
    </citation>
    <scope>NUCLEOTIDE SEQUENCE [LARGE SCALE GENOMIC DNA]</scope>
    <source>
        <strain evidence="9 10">Y-11</strain>
    </source>
</reference>
<dbReference type="Gene3D" id="3.40.50.40">
    <property type="match status" value="1"/>
</dbReference>
<dbReference type="EC" id="3.5.1.1" evidence="2"/>
<sequence length="296" mass="29146">MSQSPPVTLLATGGTIACTSSATGTLVPTRTAGELVRDAGLSPGQVTAHDALHLDSSEMTLADLDQLLREIRGATGPVIVTHGTDSMEETAMAVDRLLGGPVILTGAQRPADDPAPDGPGNLRDAVCAAASATTPVVVMGGAAVPAYGVRKVHTTADGAFGNPGIPRPGTLCGGTPPPLAGLRVDIIMAYQGADASLVDAAVAAGAHGLVIAGFGSGNAGGLTPGVRRALDAGLPVVLCTRVPGGPVDAIYGGDGGGATLAALGARSGGLLSPPQARMELLCQLAVARRANPADQR</sequence>
<evidence type="ECO:0000259" key="7">
    <source>
        <dbReference type="Pfam" id="PF00710"/>
    </source>
</evidence>
<dbReference type="InterPro" id="IPR040919">
    <property type="entry name" value="Asparaginase_C"/>
</dbReference>
<evidence type="ECO:0000256" key="5">
    <source>
        <dbReference type="PIRSR" id="PIRSR001220-2"/>
    </source>
</evidence>
<dbReference type="PIRSF" id="PIRSF500176">
    <property type="entry name" value="L_ASNase"/>
    <property type="match status" value="1"/>
</dbReference>
<dbReference type="SUPFAM" id="SSF53774">
    <property type="entry name" value="Glutaminase/Asparaginase"/>
    <property type="match status" value="1"/>
</dbReference>
<evidence type="ECO:0000256" key="2">
    <source>
        <dbReference type="ARBA" id="ARBA00012920"/>
    </source>
</evidence>
<dbReference type="SMART" id="SM00870">
    <property type="entry name" value="Asparaginase"/>
    <property type="match status" value="1"/>
</dbReference>
<evidence type="ECO:0000259" key="8">
    <source>
        <dbReference type="Pfam" id="PF17763"/>
    </source>
</evidence>
<feature type="binding site" evidence="5">
    <location>
        <position position="56"/>
    </location>
    <ligand>
        <name>substrate</name>
    </ligand>
</feature>
<evidence type="ECO:0000256" key="3">
    <source>
        <dbReference type="ARBA" id="ARBA00022801"/>
    </source>
</evidence>
<feature type="binding site" evidence="5">
    <location>
        <begin position="84"/>
        <end position="85"/>
    </location>
    <ligand>
        <name>substrate</name>
    </ligand>
</feature>
<dbReference type="Gene3D" id="3.40.50.1170">
    <property type="entry name" value="L-asparaginase, N-terminal domain"/>
    <property type="match status" value="1"/>
</dbReference>
<evidence type="ECO:0000313" key="10">
    <source>
        <dbReference type="Proteomes" id="UP000014809"/>
    </source>
</evidence>
<dbReference type="GO" id="GO:0004067">
    <property type="term" value="F:asparaginase activity"/>
    <property type="evidence" value="ECO:0007669"/>
    <property type="project" value="UniProtKB-UniRule"/>
</dbReference>
<evidence type="ECO:0000256" key="4">
    <source>
        <dbReference type="PIRSR" id="PIRSR001220-1"/>
    </source>
</evidence>
<dbReference type="InterPro" id="IPR004550">
    <property type="entry name" value="AsnASE_II"/>
</dbReference>
<dbReference type="OrthoDB" id="9788068at2"/>
<feature type="active site" evidence="6">
    <location>
        <position position="15"/>
    </location>
</feature>
<evidence type="ECO:0000256" key="6">
    <source>
        <dbReference type="PROSITE-ProRule" id="PRU10099"/>
    </source>
</evidence>
<dbReference type="InterPro" id="IPR027473">
    <property type="entry name" value="L-asparaginase_C"/>
</dbReference>
<dbReference type="GO" id="GO:0006528">
    <property type="term" value="P:asparagine metabolic process"/>
    <property type="evidence" value="ECO:0007669"/>
    <property type="project" value="InterPro"/>
</dbReference>
<name>S4XDG8_9CORY</name>
<dbReference type="PROSITE" id="PS00144">
    <property type="entry name" value="ASN_GLN_ASE_1"/>
    <property type="match status" value="1"/>
</dbReference>
<dbReference type="eggNOG" id="COG0252">
    <property type="taxonomic scope" value="Bacteria"/>
</dbReference>
<dbReference type="InterPro" id="IPR006034">
    <property type="entry name" value="Asparaginase/glutaminase-like"/>
</dbReference>
<dbReference type="PRINTS" id="PR00139">
    <property type="entry name" value="ASNGLNASE"/>
</dbReference>
<dbReference type="AlphaFoldDB" id="S4XDG8"/>
<dbReference type="PANTHER" id="PTHR11707">
    <property type="entry name" value="L-ASPARAGINASE"/>
    <property type="match status" value="1"/>
</dbReference>
<dbReference type="InterPro" id="IPR037152">
    <property type="entry name" value="L-asparaginase_N_sf"/>
</dbReference>
<dbReference type="Pfam" id="PF17763">
    <property type="entry name" value="Asparaginase_C"/>
    <property type="match status" value="1"/>
</dbReference>
<keyword evidence="10" id="KW-1185">Reference proteome</keyword>
<keyword evidence="3" id="KW-0378">Hydrolase</keyword>
<dbReference type="SFLD" id="SFLDS00057">
    <property type="entry name" value="Glutaminase/Asparaginase"/>
    <property type="match status" value="1"/>
</dbReference>
<dbReference type="PROSITE" id="PS51732">
    <property type="entry name" value="ASN_GLN_ASE_3"/>
    <property type="match status" value="1"/>
</dbReference>
<protein>
    <recommendedName>
        <fullName evidence="2">asparaginase</fullName>
        <ecNumber evidence="2">3.5.1.1</ecNumber>
    </recommendedName>
</protein>
<dbReference type="InterPro" id="IPR020827">
    <property type="entry name" value="Asparaginase/glutaminase_AS1"/>
</dbReference>
<gene>
    <name evidence="9" type="ORF">A606_04735</name>
</gene>
<dbReference type="InterPro" id="IPR027474">
    <property type="entry name" value="L-asparaginase_N"/>
</dbReference>
<feature type="active site" description="O-isoaspartyl threonine intermediate" evidence="4">
    <location>
        <position position="15"/>
    </location>
</feature>
<dbReference type="RefSeq" id="WP_020440958.1">
    <property type="nucleotide sequence ID" value="NC_021663.1"/>
</dbReference>
<dbReference type="STRING" id="1200352.A606_04735"/>
<accession>S4XDG8</accession>
<evidence type="ECO:0000256" key="1">
    <source>
        <dbReference type="ARBA" id="ARBA00010518"/>
    </source>
</evidence>
<dbReference type="KEGG" id="cter:A606_04735"/>
<dbReference type="HOGENOM" id="CLU_019134_1_0_11"/>
<organism evidence="9 10">
    <name type="scientific">Corynebacterium terpenotabidum Y-11</name>
    <dbReference type="NCBI Taxonomy" id="1200352"/>
    <lineage>
        <taxon>Bacteria</taxon>
        <taxon>Bacillati</taxon>
        <taxon>Actinomycetota</taxon>
        <taxon>Actinomycetes</taxon>
        <taxon>Mycobacteriales</taxon>
        <taxon>Corynebacteriaceae</taxon>
        <taxon>Corynebacterium</taxon>
    </lineage>
</organism>
<evidence type="ECO:0000313" key="9">
    <source>
        <dbReference type="EMBL" id="AGP30596.1"/>
    </source>
</evidence>
<dbReference type="CDD" id="cd08964">
    <property type="entry name" value="L-asparaginase_II"/>
    <property type="match status" value="1"/>
</dbReference>
<dbReference type="InterPro" id="IPR036152">
    <property type="entry name" value="Asp/glu_Ase-like_sf"/>
</dbReference>
<comment type="similarity">
    <text evidence="1">Belongs to the asparaginase 1 family.</text>
</comment>
<dbReference type="Proteomes" id="UP000014809">
    <property type="component" value="Chromosome"/>
</dbReference>
<dbReference type="Pfam" id="PF00710">
    <property type="entry name" value="Asparaginase"/>
    <property type="match status" value="1"/>
</dbReference>
<dbReference type="PIRSF" id="PIRSF001220">
    <property type="entry name" value="L-ASNase_gatD"/>
    <property type="match status" value="1"/>
</dbReference>
<dbReference type="EMBL" id="CP003696">
    <property type="protein sequence ID" value="AGP30596.1"/>
    <property type="molecule type" value="Genomic_DNA"/>
</dbReference>
<feature type="domain" description="Asparaginase/glutaminase C-terminal" evidence="8">
    <location>
        <begin position="183"/>
        <end position="285"/>
    </location>
</feature>
<feature type="domain" description="L-asparaginase N-terminal" evidence="7">
    <location>
        <begin position="7"/>
        <end position="171"/>
    </location>
</feature>
<dbReference type="PANTHER" id="PTHR11707:SF28">
    <property type="entry name" value="60 KDA LYSOPHOSPHOLIPASE"/>
    <property type="match status" value="1"/>
</dbReference>